<dbReference type="AlphaFoldDB" id="A6H9U0"/>
<protein>
    <submittedName>
        <fullName evidence="1">RCG62240</fullName>
    </submittedName>
</protein>
<reference evidence="2" key="1">
    <citation type="submission" date="2005-09" db="EMBL/GenBank/DDBJ databases">
        <authorList>
            <person name="Mural R.J."/>
            <person name="Li P.W."/>
            <person name="Adams M.D."/>
            <person name="Amanatides P.G."/>
            <person name="Baden-Tillson H."/>
            <person name="Barnstead M."/>
            <person name="Chin S.H."/>
            <person name="Dew I."/>
            <person name="Evans C.A."/>
            <person name="Ferriera S."/>
            <person name="Flanigan M."/>
            <person name="Fosler C."/>
            <person name="Glodek A."/>
            <person name="Gu Z."/>
            <person name="Holt R.A."/>
            <person name="Jennings D."/>
            <person name="Kraft C.L."/>
            <person name="Lu F."/>
            <person name="Nguyen T."/>
            <person name="Nusskern D.R."/>
            <person name="Pfannkoch C.M."/>
            <person name="Sitter C."/>
            <person name="Sutton G.G."/>
            <person name="Venter J.C."/>
            <person name="Wang Z."/>
            <person name="Woodage T."/>
            <person name="Zheng X.H."/>
            <person name="Zhong F."/>
        </authorList>
    </citation>
    <scope>NUCLEOTIDE SEQUENCE [LARGE SCALE GENOMIC DNA]</scope>
    <source>
        <strain>BN</strain>
        <strain evidence="2">Sprague-Dawley</strain>
    </source>
</reference>
<accession>A6H9U0</accession>
<name>A6H9U0_RAT</name>
<proteinExistence type="predicted"/>
<organism evidence="1 2">
    <name type="scientific">Rattus norvegicus</name>
    <name type="common">Rat</name>
    <dbReference type="NCBI Taxonomy" id="10116"/>
    <lineage>
        <taxon>Eukaryota</taxon>
        <taxon>Metazoa</taxon>
        <taxon>Chordata</taxon>
        <taxon>Craniata</taxon>
        <taxon>Vertebrata</taxon>
        <taxon>Euteleostomi</taxon>
        <taxon>Mammalia</taxon>
        <taxon>Eutheria</taxon>
        <taxon>Euarchontoglires</taxon>
        <taxon>Glires</taxon>
        <taxon>Rodentia</taxon>
        <taxon>Myomorpha</taxon>
        <taxon>Muroidea</taxon>
        <taxon>Muridae</taxon>
        <taxon>Murinae</taxon>
        <taxon>Rattus</taxon>
    </lineage>
</organism>
<evidence type="ECO:0000313" key="1">
    <source>
        <dbReference type="EMBL" id="EDM02795.1"/>
    </source>
</evidence>
<dbReference type="Proteomes" id="UP000234681">
    <property type="component" value="Chromosome 6"/>
</dbReference>
<gene>
    <name evidence="1" type="ORF">rCG_62240</name>
</gene>
<sequence length="37" mass="4042">MLLAQEKVFFFSAPGFKGRGHHALPLFSGYDACGPLM</sequence>
<dbReference type="EMBL" id="CH473947">
    <property type="protein sequence ID" value="EDM02795.1"/>
    <property type="molecule type" value="Genomic_DNA"/>
</dbReference>
<evidence type="ECO:0000313" key="2">
    <source>
        <dbReference type="Proteomes" id="UP000234681"/>
    </source>
</evidence>